<dbReference type="EMBL" id="JBBAYM010000020">
    <property type="protein sequence ID" value="MEI5612989.1"/>
    <property type="molecule type" value="Genomic_DNA"/>
</dbReference>
<feature type="region of interest" description="Disordered" evidence="1">
    <location>
        <begin position="162"/>
        <end position="185"/>
    </location>
</feature>
<dbReference type="RefSeq" id="WP_336536729.1">
    <property type="nucleotide sequence ID" value="NZ_JBBAYL010000004.1"/>
</dbReference>
<reference evidence="2 3" key="1">
    <citation type="submission" date="2024-03" db="EMBL/GenBank/DDBJ databases">
        <title>First Report of Pectobacterium brasiliscabiei causing potato scab in china.</title>
        <authorList>
            <person name="Handique U."/>
        </authorList>
    </citation>
    <scope>NUCLEOTIDE SEQUENCE [LARGE SCALE GENOMIC DNA]</scope>
    <source>
        <strain evidence="2 3">ZRIMU1503</strain>
    </source>
</reference>
<keyword evidence="3" id="KW-1185">Reference proteome</keyword>
<protein>
    <submittedName>
        <fullName evidence="2">Uncharacterized protein</fullName>
    </submittedName>
</protein>
<name>A0ABU8GIG7_9ACTN</name>
<evidence type="ECO:0000313" key="2">
    <source>
        <dbReference type="EMBL" id="MEI5612989.1"/>
    </source>
</evidence>
<comment type="caution">
    <text evidence="2">The sequence shown here is derived from an EMBL/GenBank/DDBJ whole genome shotgun (WGS) entry which is preliminary data.</text>
</comment>
<accession>A0ABU8GIG7</accession>
<evidence type="ECO:0000256" key="1">
    <source>
        <dbReference type="SAM" id="MobiDB-lite"/>
    </source>
</evidence>
<sequence>MTLPDTTPYDADRAAFSREAPARLVLSSCATGVAGAAMGLVATRHDGDTGLGGRAGQAARLAREAEDALTRAVVYERERGATWERIAHYLETDPAAAEARFAPALARWAEAFDVPYRLDATGRKRVPQLPTAAYDPAFAVRRLDSWASLHIVRGDARAVSEGLPGHAPADDGTPPTDSGSDCGGRVRSDAVSSFLDHLAPYTRGHHPDEDIDPDTLAEALETTDDTGDPDSATWWTHTFEGTFATVRVRLARSARDDAVSVVVTGADSPELRLRVDTLLEVFAPLG</sequence>
<gene>
    <name evidence="2" type="ORF">WB403_27935</name>
</gene>
<proteinExistence type="predicted"/>
<organism evidence="2 3">
    <name type="scientific">Streptomyces brasiliscabiei</name>
    <dbReference type="NCBI Taxonomy" id="2736302"/>
    <lineage>
        <taxon>Bacteria</taxon>
        <taxon>Bacillati</taxon>
        <taxon>Actinomycetota</taxon>
        <taxon>Actinomycetes</taxon>
        <taxon>Kitasatosporales</taxon>
        <taxon>Streptomycetaceae</taxon>
        <taxon>Streptomyces</taxon>
    </lineage>
</organism>
<dbReference type="Proteomes" id="UP001365781">
    <property type="component" value="Unassembled WGS sequence"/>
</dbReference>
<evidence type="ECO:0000313" key="3">
    <source>
        <dbReference type="Proteomes" id="UP001365781"/>
    </source>
</evidence>